<keyword evidence="1" id="KW-0472">Membrane</keyword>
<protein>
    <submittedName>
        <fullName evidence="2">Uncharacterized protein</fullName>
    </submittedName>
</protein>
<accession>A0A0A9A7H3</accession>
<reference evidence="2" key="2">
    <citation type="journal article" date="2015" name="Data Brief">
        <title>Shoot transcriptome of the giant reed, Arundo donax.</title>
        <authorList>
            <person name="Barrero R.A."/>
            <person name="Guerrero F.D."/>
            <person name="Moolhuijzen P."/>
            <person name="Goolsby J.A."/>
            <person name="Tidwell J."/>
            <person name="Bellgard S.E."/>
            <person name="Bellgard M.I."/>
        </authorList>
    </citation>
    <scope>NUCLEOTIDE SEQUENCE</scope>
    <source>
        <tissue evidence="2">Shoot tissue taken approximately 20 cm above the soil surface</tissue>
    </source>
</reference>
<keyword evidence="1" id="KW-0812">Transmembrane</keyword>
<organism evidence="2">
    <name type="scientific">Arundo donax</name>
    <name type="common">Giant reed</name>
    <name type="synonym">Donax arundinaceus</name>
    <dbReference type="NCBI Taxonomy" id="35708"/>
    <lineage>
        <taxon>Eukaryota</taxon>
        <taxon>Viridiplantae</taxon>
        <taxon>Streptophyta</taxon>
        <taxon>Embryophyta</taxon>
        <taxon>Tracheophyta</taxon>
        <taxon>Spermatophyta</taxon>
        <taxon>Magnoliopsida</taxon>
        <taxon>Liliopsida</taxon>
        <taxon>Poales</taxon>
        <taxon>Poaceae</taxon>
        <taxon>PACMAD clade</taxon>
        <taxon>Arundinoideae</taxon>
        <taxon>Arundineae</taxon>
        <taxon>Arundo</taxon>
    </lineage>
</organism>
<proteinExistence type="predicted"/>
<reference evidence="2" key="1">
    <citation type="submission" date="2014-09" db="EMBL/GenBank/DDBJ databases">
        <authorList>
            <person name="Magalhaes I.L.F."/>
            <person name="Oliveira U."/>
            <person name="Santos F.R."/>
            <person name="Vidigal T.H.D.A."/>
            <person name="Brescovit A.D."/>
            <person name="Santos A.J."/>
        </authorList>
    </citation>
    <scope>NUCLEOTIDE SEQUENCE</scope>
    <source>
        <tissue evidence="2">Shoot tissue taken approximately 20 cm above the soil surface</tissue>
    </source>
</reference>
<evidence type="ECO:0000313" key="2">
    <source>
        <dbReference type="EMBL" id="JAD47031.1"/>
    </source>
</evidence>
<evidence type="ECO:0000256" key="1">
    <source>
        <dbReference type="SAM" id="Phobius"/>
    </source>
</evidence>
<sequence>MFLTDVQLDHDYLALIISYFQLWFYRSFNVFANYCIKKNITHASCS</sequence>
<feature type="transmembrane region" description="Helical" evidence="1">
    <location>
        <begin position="12"/>
        <end position="32"/>
    </location>
</feature>
<dbReference type="AlphaFoldDB" id="A0A0A9A7H3"/>
<name>A0A0A9A7H3_ARUDO</name>
<dbReference type="EMBL" id="GBRH01250864">
    <property type="protein sequence ID" value="JAD47031.1"/>
    <property type="molecule type" value="Transcribed_RNA"/>
</dbReference>
<keyword evidence="1" id="KW-1133">Transmembrane helix</keyword>